<accession>A0ABU8MQR0</accession>
<reference evidence="3 4" key="1">
    <citation type="submission" date="2024-03" db="EMBL/GenBank/DDBJ databases">
        <title>Actinomycetospora sp. OC33-EN08, a novel actinomycete isolated from wild orchid (Aerides multiflora).</title>
        <authorList>
            <person name="Suriyachadkun C."/>
        </authorList>
    </citation>
    <scope>NUCLEOTIDE SEQUENCE [LARGE SCALE GENOMIC DNA]</scope>
    <source>
        <strain evidence="3 4">OC33-EN08</strain>
    </source>
</reference>
<protein>
    <submittedName>
        <fullName evidence="3">DUF1990 family protein</fullName>
    </submittedName>
</protein>
<feature type="compositionally biased region" description="Pro residues" evidence="1">
    <location>
        <begin position="50"/>
        <end position="59"/>
    </location>
</feature>
<dbReference type="Proteomes" id="UP001385809">
    <property type="component" value="Unassembled WGS sequence"/>
</dbReference>
<proteinExistence type="predicted"/>
<comment type="caution">
    <text evidence="3">The sequence shown here is derived from an EMBL/GenBank/DDBJ whole genome shotgun (WGS) entry which is preliminary data.</text>
</comment>
<organism evidence="3 4">
    <name type="scientific">Actinomycetospora aurantiaca</name>
    <dbReference type="NCBI Taxonomy" id="3129233"/>
    <lineage>
        <taxon>Bacteria</taxon>
        <taxon>Bacillati</taxon>
        <taxon>Actinomycetota</taxon>
        <taxon>Actinomycetes</taxon>
        <taxon>Pseudonocardiales</taxon>
        <taxon>Pseudonocardiaceae</taxon>
        <taxon>Actinomycetospora</taxon>
    </lineage>
</organism>
<evidence type="ECO:0000313" key="4">
    <source>
        <dbReference type="Proteomes" id="UP001385809"/>
    </source>
</evidence>
<evidence type="ECO:0000259" key="2">
    <source>
        <dbReference type="Pfam" id="PF09348"/>
    </source>
</evidence>
<name>A0ABU8MQR0_9PSEU</name>
<evidence type="ECO:0000313" key="3">
    <source>
        <dbReference type="EMBL" id="MEJ2868927.1"/>
    </source>
</evidence>
<feature type="domain" description="DUF1990" evidence="2">
    <location>
        <begin position="120"/>
        <end position="210"/>
    </location>
</feature>
<dbReference type="EMBL" id="JBBEGN010000006">
    <property type="protein sequence ID" value="MEJ2868927.1"/>
    <property type="molecule type" value="Genomic_DNA"/>
</dbReference>
<evidence type="ECO:0000256" key="1">
    <source>
        <dbReference type="SAM" id="MobiDB-lite"/>
    </source>
</evidence>
<feature type="region of interest" description="Disordered" evidence="1">
    <location>
        <begin position="41"/>
        <end position="61"/>
    </location>
</feature>
<sequence>MQLVPGPRQVVREARILSSAPRGLLALGRIWGLPGVRVNHREEPGDPVTDAPPPLPAPGPRDQTLFDGHGPMLHRVFTVHVPDARIGPRELVAVLVADINATMIPGVARFDRTTGSGHALGVGDEYVVRMPGPWDGPVRVVDRTDEVRRSSFRLATLAGHLEAGQIEFAAEGAGDEAGGDPTLQFTITTWARAGDALADLMYNCLRVAKNVQFQLWVHCCVRAAELAGGSPENGVEVVTRTVAWTDEVAEEFSPAG</sequence>
<dbReference type="InterPro" id="IPR018960">
    <property type="entry name" value="DUF1990"/>
</dbReference>
<keyword evidence="4" id="KW-1185">Reference proteome</keyword>
<dbReference type="Pfam" id="PF09348">
    <property type="entry name" value="DUF1990"/>
    <property type="match status" value="1"/>
</dbReference>
<dbReference type="RefSeq" id="WP_337695509.1">
    <property type="nucleotide sequence ID" value="NZ_JBBEGN010000006.1"/>
</dbReference>
<gene>
    <name evidence="3" type="ORF">WCD74_14235</name>
</gene>